<proteinExistence type="predicted"/>
<sequence>MFVAPPGYQPVYNPSIPYVGPIYGGLRAGMSIYIQGVIPHHITRFCLNLQCGEAEGSDIGFHFNPRFDGWDKVVFNSCQGGRWGSEEKTHHMPFSKRDAFEMVIIVNQEEYEVTVNGKEFHKFKHRIPVERVCALVIAGDVSIQTINVIGGGGGGMGGGNMGGGYPSAGYPGDQMGGGYPGGMGGGGMGGGGMGGGMGGGYPGGPGGYPGGPGGYPGGPGGYPGGPGGYPDGYPGGNLPMIVGQPMYNPTIPFSGMIPGGLSSKRTIIIRGIIIRGIVPIGANRFCINFVVGGSRDIAFHMNPRVREREVVRNSMIGGVWGVEEREVTLNPFQEGEYFDISIRCGNQRFKVFVNGQHMCDFNHRYPNHSQIDTLELTGDIQVSYVHF</sequence>
<organism evidence="1 2">
    <name type="scientific">Dallia pectoralis</name>
    <name type="common">Alaska blackfish</name>
    <dbReference type="NCBI Taxonomy" id="75939"/>
    <lineage>
        <taxon>Eukaryota</taxon>
        <taxon>Metazoa</taxon>
        <taxon>Chordata</taxon>
        <taxon>Craniata</taxon>
        <taxon>Vertebrata</taxon>
        <taxon>Euteleostomi</taxon>
        <taxon>Actinopterygii</taxon>
        <taxon>Neopterygii</taxon>
        <taxon>Teleostei</taxon>
        <taxon>Protacanthopterygii</taxon>
        <taxon>Esociformes</taxon>
        <taxon>Umbridae</taxon>
        <taxon>Dallia</taxon>
    </lineage>
</organism>
<protein>
    <submittedName>
        <fullName evidence="1">Uncharacterized protein</fullName>
    </submittedName>
</protein>
<comment type="caution">
    <text evidence="1">The sequence shown here is derived from an EMBL/GenBank/DDBJ whole genome shotgun (WGS) entry which is preliminary data.</text>
</comment>
<reference evidence="1" key="1">
    <citation type="submission" date="2021-05" db="EMBL/GenBank/DDBJ databases">
        <authorList>
            <person name="Pan Q."/>
            <person name="Jouanno E."/>
            <person name="Zahm M."/>
            <person name="Klopp C."/>
            <person name="Cabau C."/>
            <person name="Louis A."/>
            <person name="Berthelot C."/>
            <person name="Parey E."/>
            <person name="Roest Crollius H."/>
            <person name="Montfort J."/>
            <person name="Robinson-Rechavi M."/>
            <person name="Bouchez O."/>
            <person name="Lampietro C."/>
            <person name="Lopez Roques C."/>
            <person name="Donnadieu C."/>
            <person name="Postlethwait J."/>
            <person name="Bobe J."/>
            <person name="Dillon D."/>
            <person name="Chandos A."/>
            <person name="von Hippel F."/>
            <person name="Guiguen Y."/>
        </authorList>
    </citation>
    <scope>NUCLEOTIDE SEQUENCE</scope>
    <source>
        <strain evidence="1">YG-Jan2019</strain>
    </source>
</reference>
<evidence type="ECO:0000313" key="1">
    <source>
        <dbReference type="EMBL" id="KAJ7990126.1"/>
    </source>
</evidence>
<accession>A0ACC2FFG3</accession>
<evidence type="ECO:0000313" key="2">
    <source>
        <dbReference type="Proteomes" id="UP001157502"/>
    </source>
</evidence>
<gene>
    <name evidence="1" type="ORF">DPEC_G00297100</name>
</gene>
<keyword evidence="2" id="KW-1185">Reference proteome</keyword>
<dbReference type="Proteomes" id="UP001157502">
    <property type="component" value="Chromosome 28"/>
</dbReference>
<name>A0ACC2FFG3_DALPE</name>
<dbReference type="EMBL" id="CM055755">
    <property type="protein sequence ID" value="KAJ7990126.1"/>
    <property type="molecule type" value="Genomic_DNA"/>
</dbReference>